<dbReference type="eggNOG" id="ENOG50330XU">
    <property type="taxonomic scope" value="Bacteria"/>
</dbReference>
<organism evidence="1 2">
    <name type="scientific">Enterobacter cloacae subsp. cloacae (strain ATCC 13047 / DSM 30054 / NBRC 13535 / NCTC 10005 / WDCM 00083 / NCDC 279-56)</name>
    <dbReference type="NCBI Taxonomy" id="716541"/>
    <lineage>
        <taxon>Bacteria</taxon>
        <taxon>Pseudomonadati</taxon>
        <taxon>Pseudomonadota</taxon>
        <taxon>Gammaproteobacteria</taxon>
        <taxon>Enterobacterales</taxon>
        <taxon>Enterobacteriaceae</taxon>
        <taxon>Enterobacter</taxon>
        <taxon>Enterobacter cloacae complex</taxon>
    </lineage>
</organism>
<name>A0A0H3CFJ1_ENTCC</name>
<dbReference type="KEGG" id="enc:ECL_01078"/>
<gene>
    <name evidence="1" type="ordered locus">ECL_01078</name>
</gene>
<proteinExistence type="predicted"/>
<dbReference type="OrthoDB" id="6624629at2"/>
<reference evidence="1 2" key="1">
    <citation type="journal article" date="2010" name="J. Bacteriol.">
        <title>Complete genome sequence of Enterobacter cloacae subsp. cloacae type strain ATCC 13047.</title>
        <authorList>
            <person name="Ren Y."/>
            <person name="Ren Y."/>
            <person name="Zhou Z."/>
            <person name="Guo X."/>
            <person name="Li Y."/>
            <person name="Feng L."/>
            <person name="Wang L."/>
        </authorList>
    </citation>
    <scope>NUCLEOTIDE SEQUENCE [LARGE SCALE GENOMIC DNA]</scope>
    <source>
        <strain evidence="2">ATCC 13047 / DSM 30054 / NBRC 13535 / NCTC 10005 / WDCM 00083 / NCDC 279-56</strain>
    </source>
</reference>
<dbReference type="AlphaFoldDB" id="A0A0H3CFJ1"/>
<dbReference type="Proteomes" id="UP000002363">
    <property type="component" value="Chromosome"/>
</dbReference>
<protein>
    <submittedName>
        <fullName evidence="1">Uncharacterized protein</fullName>
    </submittedName>
</protein>
<evidence type="ECO:0000313" key="2">
    <source>
        <dbReference type="Proteomes" id="UP000002363"/>
    </source>
</evidence>
<dbReference type="EMBL" id="CP001918">
    <property type="protein sequence ID" value="ADF60639.1"/>
    <property type="molecule type" value="Genomic_DNA"/>
</dbReference>
<sequence length="312" mass="35785">MIIMPGEIVTHLIKLVKNRTDMTFIKLPMEGKPLYPSLKSDHVTAIDTYKVSIFNEEYGDSACIIRIIEISMLNKLRHKGEKLRSLTGLTIPDTEATADEINLLMSRFEVLCHREEEELSFRQKDVSSAEYALKNAGVNVNARTVSEVKNKNAVKGARDAYERQYHSAFLRQKEQQTRVSIFRGFGGLLLEEAEHIGKNVSKKYFNSFTSSLTSPAEFINVLHDAALVRDVRFILDALCALDNAVEHILKCCAYPNDRYELERGGIGRTMAYREYYRAENAILRSVISDREYAEHAVKYNQLSQYKKKIFRK</sequence>
<keyword evidence="2" id="KW-1185">Reference proteome</keyword>
<dbReference type="HOGENOM" id="CLU_958776_0_0_6"/>
<dbReference type="STRING" id="716541.ECL_01078"/>
<dbReference type="EnsemblBacteria" id="ADF60639">
    <property type="protein sequence ID" value="ADF60639"/>
    <property type="gene ID" value="ECL_01078"/>
</dbReference>
<evidence type="ECO:0000313" key="1">
    <source>
        <dbReference type="EMBL" id="ADF60639.1"/>
    </source>
</evidence>
<accession>A0A0H3CFJ1</accession>
<dbReference type="PATRIC" id="fig|716541.4.peg.1334"/>